<feature type="compositionally biased region" description="Polar residues" evidence="1">
    <location>
        <begin position="803"/>
        <end position="822"/>
    </location>
</feature>
<feature type="compositionally biased region" description="Low complexity" evidence="1">
    <location>
        <begin position="838"/>
        <end position="849"/>
    </location>
</feature>
<evidence type="ECO:0000313" key="3">
    <source>
        <dbReference type="Proteomes" id="UP000821837"/>
    </source>
</evidence>
<feature type="region of interest" description="Disordered" evidence="1">
    <location>
        <begin position="696"/>
        <end position="754"/>
    </location>
</feature>
<feature type="compositionally biased region" description="Polar residues" evidence="1">
    <location>
        <begin position="84"/>
        <end position="111"/>
    </location>
</feature>
<reference evidence="2" key="2">
    <citation type="submission" date="2021-09" db="EMBL/GenBank/DDBJ databases">
        <authorList>
            <person name="Jia N."/>
            <person name="Wang J."/>
            <person name="Shi W."/>
            <person name="Du L."/>
            <person name="Sun Y."/>
            <person name="Zhan W."/>
            <person name="Jiang J."/>
            <person name="Wang Q."/>
            <person name="Zhang B."/>
            <person name="Ji P."/>
            <person name="Sakyi L.B."/>
            <person name="Cui X."/>
            <person name="Yuan T."/>
            <person name="Jiang B."/>
            <person name="Yang W."/>
            <person name="Lam T.T.-Y."/>
            <person name="Chang Q."/>
            <person name="Ding S."/>
            <person name="Wang X."/>
            <person name="Zhu J."/>
            <person name="Ruan X."/>
            <person name="Zhao L."/>
            <person name="Wei J."/>
            <person name="Que T."/>
            <person name="Du C."/>
            <person name="Cheng J."/>
            <person name="Dai P."/>
            <person name="Han X."/>
            <person name="Huang E."/>
            <person name="Gao Y."/>
            <person name="Liu J."/>
            <person name="Shao H."/>
            <person name="Ye R."/>
            <person name="Li L."/>
            <person name="Wei W."/>
            <person name="Wang X."/>
            <person name="Wang C."/>
            <person name="Huo Q."/>
            <person name="Li W."/>
            <person name="Guo W."/>
            <person name="Chen H."/>
            <person name="Chen S."/>
            <person name="Zhou L."/>
            <person name="Zhou L."/>
            <person name="Ni X."/>
            <person name="Tian J."/>
            <person name="Zhou Y."/>
            <person name="Sheng Y."/>
            <person name="Liu T."/>
            <person name="Pan Y."/>
            <person name="Xia L."/>
            <person name="Li J."/>
            <person name="Zhao F."/>
            <person name="Cao W."/>
        </authorList>
    </citation>
    <scope>NUCLEOTIDE SEQUENCE</scope>
    <source>
        <strain evidence="2">Rsan-2018</strain>
        <tissue evidence="2">Larvae</tissue>
    </source>
</reference>
<protein>
    <submittedName>
        <fullName evidence="2">Uncharacterized protein</fullName>
    </submittedName>
</protein>
<feature type="region of interest" description="Disordered" evidence="1">
    <location>
        <begin position="773"/>
        <end position="822"/>
    </location>
</feature>
<feature type="compositionally biased region" description="Basic and acidic residues" evidence="1">
    <location>
        <begin position="55"/>
        <end position="64"/>
    </location>
</feature>
<dbReference type="VEuPathDB" id="VectorBase:RSAN_042067"/>
<feature type="compositionally biased region" description="Low complexity" evidence="1">
    <location>
        <begin position="169"/>
        <end position="178"/>
    </location>
</feature>
<sequence>MGNAQGKGEPRTGDVSREHHGEIQESNEADKVRVRDETEPVPLASTEEQDNEVGDVGKGHHCELKVSTSPYTVLPKALHETPSPDVQDQGRSGDCQDTQASIPARSTTALQCHSLKPIGQGTKVPNGTLAHSDATAQRPGDSKSSRNLREIQVFEKPRGDCPGALQGKTTTTCTSESTVLRREAEQSGKSYSTEATSEVETLSSVSVQTASTLSSPSRQSPPIKLRGSPGSPSSSSSTTRQAPAEKCQKAWGARMLRFFASYSTDDVALGADAFRAPEMLDQPPPQSFRYQVNDEDGLRVRSQRIPCQPNCVFCRSVITEVVETVEKDEGARKTAEASTTGPVDDSTSSNASFPSCMRKDASQQIARKTAAVSLAPERTLNPRALEHCTWKIPLSKRERHRTRMETSASSEQTLVRRTSIPSWTQVLDSRSNAFDEQLRASDSSEAGATVHVLNVLRQLLQRSGIPSQTAVSLLDEWPAHMNSDGIPLVMPGSDRVVIREIIEDPARTRLLLRNMLRLMGRLAASGRSLLSFERADEQLDSLMQRCSSAHENHQLQHRLQALPCGSQGSECAEPQTFLSPQQVDNFEKEVNSFLQHVQQFSEQAQLFYQQARVFVADFKAFQLRMEHFKQVIDNIAQAVPNSEARVDTQAPRETQDAQVLSLEELLGGFPFIEGFTRLIQSFSQRIFSPVQVTEASAATEGTHQQTARESSEERQAKQSSPQQDGNSRQNVTNAPTSRCSERSHRCSSPGDGDVVNTADKQVHCVFIKAFDSPDREREGVSKQVHTDPTENGDVTPCAEKSAITPSPSRASRNLWSPTGTTGKVTPSVFVFLPVASESTCSSEGSSPGPHLEEPGHRSSQDLLEHPSKSGEPQFPPGDSEGIVKSSSSQEHKTSPEDAQFSKDDYPPSPNALVKLWRSFSFVRKLSTKDETPQSG</sequence>
<feature type="compositionally biased region" description="Basic and acidic residues" evidence="1">
    <location>
        <begin position="326"/>
        <end position="335"/>
    </location>
</feature>
<reference evidence="2" key="1">
    <citation type="journal article" date="2020" name="Cell">
        <title>Large-Scale Comparative Analyses of Tick Genomes Elucidate Their Genetic Diversity and Vector Capacities.</title>
        <authorList>
            <consortium name="Tick Genome and Microbiome Consortium (TIGMIC)"/>
            <person name="Jia N."/>
            <person name="Wang J."/>
            <person name="Shi W."/>
            <person name="Du L."/>
            <person name="Sun Y."/>
            <person name="Zhan W."/>
            <person name="Jiang J.F."/>
            <person name="Wang Q."/>
            <person name="Zhang B."/>
            <person name="Ji P."/>
            <person name="Bell-Sakyi L."/>
            <person name="Cui X.M."/>
            <person name="Yuan T.T."/>
            <person name="Jiang B.G."/>
            <person name="Yang W.F."/>
            <person name="Lam T.T."/>
            <person name="Chang Q.C."/>
            <person name="Ding S.J."/>
            <person name="Wang X.J."/>
            <person name="Zhu J.G."/>
            <person name="Ruan X.D."/>
            <person name="Zhao L."/>
            <person name="Wei J.T."/>
            <person name="Ye R.Z."/>
            <person name="Que T.C."/>
            <person name="Du C.H."/>
            <person name="Zhou Y.H."/>
            <person name="Cheng J.X."/>
            <person name="Dai P.F."/>
            <person name="Guo W.B."/>
            <person name="Han X.H."/>
            <person name="Huang E.J."/>
            <person name="Li L.F."/>
            <person name="Wei W."/>
            <person name="Gao Y.C."/>
            <person name="Liu J.Z."/>
            <person name="Shao H.Z."/>
            <person name="Wang X."/>
            <person name="Wang C.C."/>
            <person name="Yang T.C."/>
            <person name="Huo Q.B."/>
            <person name="Li W."/>
            <person name="Chen H.Y."/>
            <person name="Chen S.E."/>
            <person name="Zhou L.G."/>
            <person name="Ni X.B."/>
            <person name="Tian J.H."/>
            <person name="Sheng Y."/>
            <person name="Liu T."/>
            <person name="Pan Y.S."/>
            <person name="Xia L.Y."/>
            <person name="Li J."/>
            <person name="Zhao F."/>
            <person name="Cao W.C."/>
        </authorList>
    </citation>
    <scope>NUCLEOTIDE SEQUENCE</scope>
    <source>
        <strain evidence="2">Rsan-2018</strain>
    </source>
</reference>
<gene>
    <name evidence="2" type="ORF">HPB52_005867</name>
</gene>
<dbReference type="Proteomes" id="UP000821837">
    <property type="component" value="Chromosome 8"/>
</dbReference>
<feature type="compositionally biased region" description="Low complexity" evidence="1">
    <location>
        <begin position="227"/>
        <end position="237"/>
    </location>
</feature>
<feature type="region of interest" description="Disordered" evidence="1">
    <location>
        <begin position="838"/>
        <end position="907"/>
    </location>
</feature>
<dbReference type="AlphaFoldDB" id="A0A9D4PE77"/>
<feature type="compositionally biased region" description="Basic and acidic residues" evidence="1">
    <location>
        <begin position="889"/>
        <end position="905"/>
    </location>
</feature>
<feature type="compositionally biased region" description="Basic and acidic residues" evidence="1">
    <location>
        <begin position="773"/>
        <end position="788"/>
    </location>
</feature>
<feature type="compositionally biased region" description="Basic and acidic residues" evidence="1">
    <location>
        <begin position="8"/>
        <end position="38"/>
    </location>
</feature>
<evidence type="ECO:0000313" key="2">
    <source>
        <dbReference type="EMBL" id="KAH7939104.1"/>
    </source>
</evidence>
<feature type="compositionally biased region" description="Low complexity" evidence="1">
    <location>
        <begin position="192"/>
        <end position="207"/>
    </location>
</feature>
<feature type="region of interest" description="Disordered" evidence="1">
    <location>
        <begin position="326"/>
        <end position="355"/>
    </location>
</feature>
<organism evidence="2 3">
    <name type="scientific">Rhipicephalus sanguineus</name>
    <name type="common">Brown dog tick</name>
    <name type="synonym">Ixodes sanguineus</name>
    <dbReference type="NCBI Taxonomy" id="34632"/>
    <lineage>
        <taxon>Eukaryota</taxon>
        <taxon>Metazoa</taxon>
        <taxon>Ecdysozoa</taxon>
        <taxon>Arthropoda</taxon>
        <taxon>Chelicerata</taxon>
        <taxon>Arachnida</taxon>
        <taxon>Acari</taxon>
        <taxon>Parasitiformes</taxon>
        <taxon>Ixodida</taxon>
        <taxon>Ixodoidea</taxon>
        <taxon>Ixodidae</taxon>
        <taxon>Rhipicephalinae</taxon>
        <taxon>Rhipicephalus</taxon>
        <taxon>Rhipicephalus</taxon>
    </lineage>
</organism>
<feature type="region of interest" description="Disordered" evidence="1">
    <location>
        <begin position="1"/>
        <end position="246"/>
    </location>
</feature>
<name>A0A9D4PE77_RHISA</name>
<accession>A0A9D4PE77</accession>
<feature type="compositionally biased region" description="Basic and acidic residues" evidence="1">
    <location>
        <begin position="140"/>
        <end position="159"/>
    </location>
</feature>
<feature type="compositionally biased region" description="Polar residues" evidence="1">
    <location>
        <begin position="717"/>
        <end position="736"/>
    </location>
</feature>
<feature type="compositionally biased region" description="Polar residues" evidence="1">
    <location>
        <begin position="208"/>
        <end position="220"/>
    </location>
</feature>
<dbReference type="EMBL" id="JABSTV010001254">
    <property type="protein sequence ID" value="KAH7939104.1"/>
    <property type="molecule type" value="Genomic_DNA"/>
</dbReference>
<keyword evidence="3" id="KW-1185">Reference proteome</keyword>
<feature type="compositionally biased region" description="Basic and acidic residues" evidence="1">
    <location>
        <begin position="850"/>
        <end position="868"/>
    </location>
</feature>
<comment type="caution">
    <text evidence="2">The sequence shown here is derived from an EMBL/GenBank/DDBJ whole genome shotgun (WGS) entry which is preliminary data.</text>
</comment>
<feature type="compositionally biased region" description="Polar residues" evidence="1">
    <location>
        <begin position="696"/>
        <end position="708"/>
    </location>
</feature>
<evidence type="ECO:0000256" key="1">
    <source>
        <dbReference type="SAM" id="MobiDB-lite"/>
    </source>
</evidence>
<proteinExistence type="predicted"/>
<feature type="compositionally biased region" description="Polar residues" evidence="1">
    <location>
        <begin position="336"/>
        <end position="353"/>
    </location>
</feature>